<dbReference type="InterPro" id="IPR000734">
    <property type="entry name" value="TAG_lipase"/>
</dbReference>
<dbReference type="PANTHER" id="PTHR11610">
    <property type="entry name" value="LIPASE"/>
    <property type="match status" value="1"/>
</dbReference>
<dbReference type="PANTHER" id="PTHR11610:SF173">
    <property type="entry name" value="LIPASE DOMAIN-CONTAINING PROTEIN-RELATED"/>
    <property type="match status" value="1"/>
</dbReference>
<sequence length="545" mass="62244">MNWISTTTITFLGCWVCASAVFSSKLFEYGHEQIRHILKKLPFLKGSDCAGSSSCNNPRALLRKYIQFSSRPGCPKATSGMRYLDPTKKLRNIVTGIVARRMKSLFPLGMKLECMIKHFSNFGAWYKLIDVIQAVVFPCRNRKPTRRECQQSLTFRMPKKYKMDKGEDELPVSEWPCLRQAKTSKEFRKKLHKLYSMINPCTSWLLNKGNLAEDVFYYVAWKLWWYFLSEQVRFILYKKGKEPVEKTIYDGGPIFGENFNTSQPTKVLIHGYINYHGSFFNSEVRRGYESRDQEYNIVVIDWSSMSYEPYFLTRFRLISIVQSTVALLRRLQKNYGVKMKDIHIIGHSLGAHIAGITGHMLNSEDDEGEPKLGRITGLDPALPLFYTTRPPWRISDTSADVVDVIHTSSYGLGIHYRAGTVDFFVNGVTITQPGCGIPGSSYFFMDYDPVCAHYRVVQLFVESITKPHSLLARQCESMDDLENGRCDDNDVAEMGENMPKSAVGSYFLRTKSSPPFGLGEKGIQANQEKGIFHSIFSRLLKKIGA</sequence>
<keyword evidence="3" id="KW-0964">Secreted</keyword>
<comment type="caution">
    <text evidence="6">The sequence shown here is derived from an EMBL/GenBank/DDBJ whole genome shotgun (WGS) entry which is preliminary data.</text>
</comment>
<evidence type="ECO:0000256" key="1">
    <source>
        <dbReference type="ARBA" id="ARBA00004613"/>
    </source>
</evidence>
<evidence type="ECO:0000256" key="3">
    <source>
        <dbReference type="ARBA" id="ARBA00022525"/>
    </source>
</evidence>
<gene>
    <name evidence="6" type="ORF">GE061_014363</name>
</gene>
<reference evidence="6" key="1">
    <citation type="journal article" date="2021" name="Mol. Ecol. Resour.">
        <title>Apolygus lucorum genome provides insights into omnivorousness and mesophyll feeding.</title>
        <authorList>
            <person name="Liu Y."/>
            <person name="Liu H."/>
            <person name="Wang H."/>
            <person name="Huang T."/>
            <person name="Liu B."/>
            <person name="Yang B."/>
            <person name="Yin L."/>
            <person name="Li B."/>
            <person name="Zhang Y."/>
            <person name="Zhang S."/>
            <person name="Jiang F."/>
            <person name="Zhang X."/>
            <person name="Ren Y."/>
            <person name="Wang B."/>
            <person name="Wang S."/>
            <person name="Lu Y."/>
            <person name="Wu K."/>
            <person name="Fan W."/>
            <person name="Wang G."/>
        </authorList>
    </citation>
    <scope>NUCLEOTIDE SEQUENCE</scope>
    <source>
        <strain evidence="6">12Hb</strain>
    </source>
</reference>
<dbReference type="GO" id="GO:0016298">
    <property type="term" value="F:lipase activity"/>
    <property type="evidence" value="ECO:0007669"/>
    <property type="project" value="InterPro"/>
</dbReference>
<organism evidence="6 7">
    <name type="scientific">Apolygus lucorum</name>
    <name type="common">Small green plant bug</name>
    <name type="synonym">Lygocoris lucorum</name>
    <dbReference type="NCBI Taxonomy" id="248454"/>
    <lineage>
        <taxon>Eukaryota</taxon>
        <taxon>Metazoa</taxon>
        <taxon>Ecdysozoa</taxon>
        <taxon>Arthropoda</taxon>
        <taxon>Hexapoda</taxon>
        <taxon>Insecta</taxon>
        <taxon>Pterygota</taxon>
        <taxon>Neoptera</taxon>
        <taxon>Paraneoptera</taxon>
        <taxon>Hemiptera</taxon>
        <taxon>Heteroptera</taxon>
        <taxon>Panheteroptera</taxon>
        <taxon>Cimicomorpha</taxon>
        <taxon>Miridae</taxon>
        <taxon>Mirini</taxon>
        <taxon>Apolygus</taxon>
    </lineage>
</organism>
<name>A0A6A4JSV3_APOLU</name>
<evidence type="ECO:0000259" key="5">
    <source>
        <dbReference type="Pfam" id="PF00151"/>
    </source>
</evidence>
<dbReference type="GO" id="GO:0005615">
    <property type="term" value="C:extracellular space"/>
    <property type="evidence" value="ECO:0007669"/>
    <property type="project" value="TreeGrafter"/>
</dbReference>
<dbReference type="InterPro" id="IPR029058">
    <property type="entry name" value="AB_hydrolase_fold"/>
</dbReference>
<feature type="domain" description="Lipase" evidence="5">
    <location>
        <begin position="228"/>
        <end position="516"/>
    </location>
</feature>
<dbReference type="GO" id="GO:0017171">
    <property type="term" value="F:serine hydrolase activity"/>
    <property type="evidence" value="ECO:0007669"/>
    <property type="project" value="TreeGrafter"/>
</dbReference>
<protein>
    <recommendedName>
        <fullName evidence="5">Lipase domain-containing protein</fullName>
    </recommendedName>
</protein>
<evidence type="ECO:0000256" key="2">
    <source>
        <dbReference type="ARBA" id="ARBA00010701"/>
    </source>
</evidence>
<dbReference type="OrthoDB" id="199913at2759"/>
<dbReference type="Pfam" id="PF00151">
    <property type="entry name" value="Lipase"/>
    <property type="match status" value="1"/>
</dbReference>
<dbReference type="PRINTS" id="PR00821">
    <property type="entry name" value="TAGLIPASE"/>
</dbReference>
<dbReference type="InterPro" id="IPR013818">
    <property type="entry name" value="Lipase"/>
</dbReference>
<comment type="subcellular location">
    <subcellularLocation>
        <location evidence="1">Secreted</location>
    </subcellularLocation>
</comment>
<dbReference type="Proteomes" id="UP000466442">
    <property type="component" value="Linkage Group LG5"/>
</dbReference>
<evidence type="ECO:0000313" key="7">
    <source>
        <dbReference type="Proteomes" id="UP000466442"/>
    </source>
</evidence>
<keyword evidence="7" id="KW-1185">Reference proteome</keyword>
<evidence type="ECO:0000256" key="4">
    <source>
        <dbReference type="RuleBase" id="RU004262"/>
    </source>
</evidence>
<dbReference type="EMBL" id="WIXP02000005">
    <property type="protein sequence ID" value="KAF6211246.1"/>
    <property type="molecule type" value="Genomic_DNA"/>
</dbReference>
<evidence type="ECO:0000313" key="6">
    <source>
        <dbReference type="EMBL" id="KAF6211246.1"/>
    </source>
</evidence>
<dbReference type="Gene3D" id="3.40.50.1820">
    <property type="entry name" value="alpha/beta hydrolase"/>
    <property type="match status" value="1"/>
</dbReference>
<dbReference type="SUPFAM" id="SSF53474">
    <property type="entry name" value="alpha/beta-Hydrolases"/>
    <property type="match status" value="1"/>
</dbReference>
<comment type="similarity">
    <text evidence="2 4">Belongs to the AB hydrolase superfamily. Lipase family.</text>
</comment>
<accession>A0A6A4JSV3</accession>
<proteinExistence type="inferred from homology"/>
<dbReference type="AlphaFoldDB" id="A0A6A4JSV3"/>
<dbReference type="GO" id="GO:0016042">
    <property type="term" value="P:lipid catabolic process"/>
    <property type="evidence" value="ECO:0007669"/>
    <property type="project" value="TreeGrafter"/>
</dbReference>